<keyword evidence="3" id="KW-0862">Zinc</keyword>
<evidence type="ECO:0000256" key="3">
    <source>
        <dbReference type="ARBA" id="ARBA00022833"/>
    </source>
</evidence>
<reference evidence="6" key="1">
    <citation type="submission" date="2022-07" db="EMBL/GenBank/DDBJ databases">
        <title>Genome Sequence of Xylaria arbuscula.</title>
        <authorList>
            <person name="Buettner E."/>
        </authorList>
    </citation>
    <scope>NUCLEOTIDE SEQUENCE</scope>
    <source>
        <strain evidence="6">VT107</strain>
    </source>
</reference>
<dbReference type="PROSITE" id="PS50865">
    <property type="entry name" value="ZF_MYND_2"/>
    <property type="match status" value="1"/>
</dbReference>
<keyword evidence="1" id="KW-0479">Metal-binding</keyword>
<evidence type="ECO:0000259" key="5">
    <source>
        <dbReference type="PROSITE" id="PS50865"/>
    </source>
</evidence>
<comment type="caution">
    <text evidence="6">The sequence shown here is derived from an EMBL/GenBank/DDBJ whole genome shotgun (WGS) entry which is preliminary data.</text>
</comment>
<dbReference type="InterPro" id="IPR002893">
    <property type="entry name" value="Znf_MYND"/>
</dbReference>
<evidence type="ECO:0000256" key="4">
    <source>
        <dbReference type="PROSITE-ProRule" id="PRU00134"/>
    </source>
</evidence>
<evidence type="ECO:0000313" key="6">
    <source>
        <dbReference type="EMBL" id="KAJ3579276.1"/>
    </source>
</evidence>
<dbReference type="PROSITE" id="PS01360">
    <property type="entry name" value="ZF_MYND_1"/>
    <property type="match status" value="1"/>
</dbReference>
<dbReference type="SUPFAM" id="SSF144232">
    <property type="entry name" value="HIT/MYND zinc finger-like"/>
    <property type="match status" value="1"/>
</dbReference>
<organism evidence="6 7">
    <name type="scientific">Xylaria arbuscula</name>
    <dbReference type="NCBI Taxonomy" id="114810"/>
    <lineage>
        <taxon>Eukaryota</taxon>
        <taxon>Fungi</taxon>
        <taxon>Dikarya</taxon>
        <taxon>Ascomycota</taxon>
        <taxon>Pezizomycotina</taxon>
        <taxon>Sordariomycetes</taxon>
        <taxon>Xylariomycetidae</taxon>
        <taxon>Xylariales</taxon>
        <taxon>Xylariaceae</taxon>
        <taxon>Xylaria</taxon>
    </lineage>
</organism>
<dbReference type="Proteomes" id="UP001148614">
    <property type="component" value="Unassembled WGS sequence"/>
</dbReference>
<dbReference type="AlphaFoldDB" id="A0A9W8NMA9"/>
<protein>
    <recommendedName>
        <fullName evidence="5">MYND-type domain-containing protein</fullName>
    </recommendedName>
</protein>
<dbReference type="Gene3D" id="6.10.140.2220">
    <property type="match status" value="1"/>
</dbReference>
<accession>A0A9W8NMA9</accession>
<gene>
    <name evidence="6" type="ORF">NPX13_g1295</name>
</gene>
<evidence type="ECO:0000256" key="1">
    <source>
        <dbReference type="ARBA" id="ARBA00022723"/>
    </source>
</evidence>
<evidence type="ECO:0000256" key="2">
    <source>
        <dbReference type="ARBA" id="ARBA00022771"/>
    </source>
</evidence>
<dbReference type="GO" id="GO:0008270">
    <property type="term" value="F:zinc ion binding"/>
    <property type="evidence" value="ECO:0007669"/>
    <property type="project" value="UniProtKB-KW"/>
</dbReference>
<feature type="domain" description="MYND-type" evidence="5">
    <location>
        <begin position="10"/>
        <end position="46"/>
    </location>
</feature>
<dbReference type="Pfam" id="PF01753">
    <property type="entry name" value="zf-MYND"/>
    <property type="match status" value="1"/>
</dbReference>
<dbReference type="EMBL" id="JANPWZ010000113">
    <property type="protein sequence ID" value="KAJ3579276.1"/>
    <property type="molecule type" value="Genomic_DNA"/>
</dbReference>
<name>A0A9W8NMA9_9PEZI</name>
<evidence type="ECO:0000313" key="7">
    <source>
        <dbReference type="Proteomes" id="UP001148614"/>
    </source>
</evidence>
<proteinExistence type="predicted"/>
<sequence>MGGSELSVACLICNKPNAKYCSRCKGASYCSEECQRADYAIHKLLCTGFSEFAITDRPTENHVRAIYFPMSRENPGLFWLEFRDDNGSKLPVTLDALRRDNGVLTSTTVKYNFFLKRRPSNTVCIIYRDSYSADGSMINKSIDGIIATWPGSHHHWRGPLVAYGMTKLDPGHVDKKNPCLTTTFDLLNT</sequence>
<keyword evidence="2 4" id="KW-0863">Zinc-finger</keyword>
<dbReference type="VEuPathDB" id="FungiDB:F4678DRAFT_414007"/>
<keyword evidence="7" id="KW-1185">Reference proteome</keyword>